<dbReference type="CTD" id="353444"/>
<dbReference type="Proteomes" id="UP000001940">
    <property type="component" value="Chromosome V"/>
</dbReference>
<evidence type="ECO:0000256" key="4">
    <source>
        <dbReference type="ARBA" id="ARBA00022989"/>
    </source>
</evidence>
<dbReference type="EMBL" id="BX284605">
    <property type="protein sequence ID" value="CCD64279.1"/>
    <property type="molecule type" value="Genomic_DNA"/>
</dbReference>
<feature type="transmembrane region" description="Helical" evidence="6">
    <location>
        <begin position="225"/>
        <end position="246"/>
    </location>
</feature>
<dbReference type="InterPro" id="IPR004151">
    <property type="entry name" value="7TM_GPCR_serpentine_rcpt_Sre"/>
</dbReference>
<dbReference type="Pfam" id="PF03125">
    <property type="entry name" value="Sre"/>
    <property type="match status" value="1"/>
</dbReference>
<dbReference type="GO" id="GO:0007606">
    <property type="term" value="P:sensory perception of chemical stimulus"/>
    <property type="evidence" value="ECO:0007669"/>
    <property type="project" value="InterPro"/>
</dbReference>
<evidence type="ECO:0000313" key="8">
    <source>
        <dbReference type="Proteomes" id="UP000001940"/>
    </source>
</evidence>
<evidence type="ECO:0000256" key="2">
    <source>
        <dbReference type="ARBA" id="ARBA00006803"/>
    </source>
</evidence>
<dbReference type="HOGENOM" id="CLU_043866_1_0_1"/>
<dbReference type="UCSC" id="C12D5.11">
    <property type="organism name" value="c. elegans"/>
</dbReference>
<evidence type="ECO:0000313" key="9">
    <source>
        <dbReference type="WormBase" id="C12D5.11"/>
    </source>
</evidence>
<proteinExistence type="inferred from homology"/>
<dbReference type="InParanoid" id="Q8I7M5"/>
<gene>
    <name evidence="7 9" type="primary">sre-11</name>
    <name evidence="9" type="ORF">C12D5.11</name>
    <name evidence="7" type="ORF">CELE_C12D5.11</name>
</gene>
<feature type="transmembrane region" description="Helical" evidence="6">
    <location>
        <begin position="96"/>
        <end position="119"/>
    </location>
</feature>
<dbReference type="RefSeq" id="NP_872215.2">
    <property type="nucleotide sequence ID" value="NM_182415.5"/>
</dbReference>
<sequence>MLLIHYINLTHFQNHTEYFPYLKNYLYLEFFLYIIDTIQFSFFFWVMLCAKQFHFNFTILLGYIYCIHIMDNIANITMRLDMFFGIDDLKVYNDKIFTASMNVSIFTMASAMCILPCMIIERCFATYFVENYEKKPRKYISISLIFLLITFGTISCYFLRNASNTIYVVICLISLNALALVVTGYLKHYNKVQYNKNHAILSSVITTYSLTQRYQITENIRILRMLNLIIFYMGFMNVVLVLSVMLSGLKEITPEQQAICSVALNTAIFVYSFLLSHIISYCCEKWKRHLSATWRKIGFNSATVQVAPLCDTFGSEMNVNVTVETYFDNLKTTWNVPTTSATRQHSIVEA</sequence>
<protein>
    <submittedName>
        <fullName evidence="7">Serpentine Receptor, class E (Epsilon)</fullName>
    </submittedName>
</protein>
<evidence type="ECO:0000256" key="3">
    <source>
        <dbReference type="ARBA" id="ARBA00022692"/>
    </source>
</evidence>
<dbReference type="AlphaFoldDB" id="Q8I7M5"/>
<keyword evidence="4 6" id="KW-1133">Transmembrane helix</keyword>
<dbReference type="SMR" id="Q8I7M5"/>
<dbReference type="PaxDb" id="6239-C12D5.11"/>
<dbReference type="GeneID" id="353444"/>
<comment type="similarity">
    <text evidence="2">Belongs to the nematode receptor-like protein sre family.</text>
</comment>
<name>Q8I7M5_CAEEL</name>
<accession>Q8I7M5</accession>
<evidence type="ECO:0000256" key="1">
    <source>
        <dbReference type="ARBA" id="ARBA00004141"/>
    </source>
</evidence>
<dbReference type="OMA" id="FYMGFMN"/>
<feature type="transmembrane region" description="Helical" evidence="6">
    <location>
        <begin position="57"/>
        <end position="76"/>
    </location>
</feature>
<keyword evidence="5 6" id="KW-0472">Membrane</keyword>
<reference evidence="7 8" key="1">
    <citation type="journal article" date="1998" name="Science">
        <title>Genome sequence of the nematode C. elegans: a platform for investigating biology.</title>
        <authorList>
            <consortium name="The C. elegans sequencing consortium"/>
            <person name="Sulson J.E."/>
            <person name="Waterston R."/>
        </authorList>
    </citation>
    <scope>NUCLEOTIDE SEQUENCE [LARGE SCALE GENOMIC DNA]</scope>
    <source>
        <strain evidence="7 8">Bristol N2</strain>
    </source>
</reference>
<dbReference type="eggNOG" id="KOG3575">
    <property type="taxonomic scope" value="Eukaryota"/>
</dbReference>
<dbReference type="PANTHER" id="PTHR47518">
    <property type="entry name" value="SERPENTINE RECEPTOR CLASS EPSILON-13-RELATED"/>
    <property type="match status" value="1"/>
</dbReference>
<organism evidence="7 8">
    <name type="scientific">Caenorhabditis elegans</name>
    <dbReference type="NCBI Taxonomy" id="6239"/>
    <lineage>
        <taxon>Eukaryota</taxon>
        <taxon>Metazoa</taxon>
        <taxon>Ecdysozoa</taxon>
        <taxon>Nematoda</taxon>
        <taxon>Chromadorea</taxon>
        <taxon>Rhabditida</taxon>
        <taxon>Rhabditina</taxon>
        <taxon>Rhabditomorpha</taxon>
        <taxon>Rhabditoidea</taxon>
        <taxon>Rhabditidae</taxon>
        <taxon>Peloderinae</taxon>
        <taxon>Caenorhabditis</taxon>
    </lineage>
</organism>
<keyword evidence="3 6" id="KW-0812">Transmembrane</keyword>
<dbReference type="FunCoup" id="Q8I7M5">
    <property type="interactions" value="308"/>
</dbReference>
<comment type="subcellular location">
    <subcellularLocation>
        <location evidence="1">Membrane</location>
        <topology evidence="1">Multi-pass membrane protein</topology>
    </subcellularLocation>
</comment>
<dbReference type="GO" id="GO:0016020">
    <property type="term" value="C:membrane"/>
    <property type="evidence" value="ECO:0007669"/>
    <property type="project" value="UniProtKB-SubCell"/>
</dbReference>
<feature type="transmembrane region" description="Helical" evidence="6">
    <location>
        <begin position="139"/>
        <end position="160"/>
    </location>
</feature>
<dbReference type="PhylomeDB" id="Q8I7M5"/>
<evidence type="ECO:0000313" key="7">
    <source>
        <dbReference type="EMBL" id="CCD64279.1"/>
    </source>
</evidence>
<dbReference type="AGR" id="WB:WBGene00015712"/>
<feature type="transmembrane region" description="Helical" evidence="6">
    <location>
        <begin position="166"/>
        <end position="186"/>
    </location>
</feature>
<keyword evidence="7" id="KW-0675">Receptor</keyword>
<dbReference type="PANTHER" id="PTHR47518:SF11">
    <property type="entry name" value="SERPENTINE RECEPTOR, CLASS E (EPSILON)-RELATED"/>
    <property type="match status" value="1"/>
</dbReference>
<dbReference type="InterPro" id="IPR052854">
    <property type="entry name" value="Serpentine_rcpt_epsilon"/>
</dbReference>
<dbReference type="OrthoDB" id="5823221at2759"/>
<dbReference type="KEGG" id="cel:CELE_C12D5.11"/>
<dbReference type="WormBase" id="C12D5.11">
    <property type="protein sequence ID" value="CE38147"/>
    <property type="gene ID" value="WBGene00015712"/>
    <property type="gene designation" value="sre-11"/>
</dbReference>
<evidence type="ECO:0000256" key="5">
    <source>
        <dbReference type="ARBA" id="ARBA00023136"/>
    </source>
</evidence>
<keyword evidence="8" id="KW-1185">Reference proteome</keyword>
<feature type="transmembrane region" description="Helical" evidence="6">
    <location>
        <begin position="30"/>
        <end position="50"/>
    </location>
</feature>
<evidence type="ECO:0000256" key="6">
    <source>
        <dbReference type="SAM" id="Phobius"/>
    </source>
</evidence>
<feature type="transmembrane region" description="Helical" evidence="6">
    <location>
        <begin position="258"/>
        <end position="279"/>
    </location>
</feature>